<protein>
    <submittedName>
        <fullName evidence="1">Uncharacterized protein</fullName>
    </submittedName>
</protein>
<dbReference type="Gene3D" id="1.20.5.4820">
    <property type="match status" value="1"/>
</dbReference>
<gene>
    <name evidence="1" type="ORF">J437_LFUL008737</name>
</gene>
<reference evidence="1" key="1">
    <citation type="submission" date="2013-04" db="EMBL/GenBank/DDBJ databases">
        <authorList>
            <person name="Qu J."/>
            <person name="Murali S.C."/>
            <person name="Bandaranaike D."/>
            <person name="Bellair M."/>
            <person name="Blankenburg K."/>
            <person name="Chao H."/>
            <person name="Dinh H."/>
            <person name="Doddapaneni H."/>
            <person name="Downs B."/>
            <person name="Dugan-Rocha S."/>
            <person name="Elkadiri S."/>
            <person name="Gnanaolivu R.D."/>
            <person name="Hernandez B."/>
            <person name="Javaid M."/>
            <person name="Jayaseelan J.C."/>
            <person name="Lee S."/>
            <person name="Li M."/>
            <person name="Ming W."/>
            <person name="Munidasa M."/>
            <person name="Muniz J."/>
            <person name="Nguyen L."/>
            <person name="Ongeri F."/>
            <person name="Osuji N."/>
            <person name="Pu L.-L."/>
            <person name="Puazo M."/>
            <person name="Qu C."/>
            <person name="Quiroz J."/>
            <person name="Raj R."/>
            <person name="Weissenberger G."/>
            <person name="Xin Y."/>
            <person name="Zou X."/>
            <person name="Han Y."/>
            <person name="Richards S."/>
            <person name="Worley K."/>
            <person name="Muzny D."/>
            <person name="Gibbs R."/>
        </authorList>
    </citation>
    <scope>NUCLEOTIDE SEQUENCE</scope>
    <source>
        <strain evidence="1">Sampled in the wild</strain>
    </source>
</reference>
<reference evidence="1" key="2">
    <citation type="submission" date="2017-10" db="EMBL/GenBank/DDBJ databases">
        <title>Ladona fulva Genome sequencing and assembly.</title>
        <authorList>
            <person name="Murali S."/>
            <person name="Richards S."/>
            <person name="Bandaranaike D."/>
            <person name="Bellair M."/>
            <person name="Blankenburg K."/>
            <person name="Chao H."/>
            <person name="Dinh H."/>
            <person name="Doddapaneni H."/>
            <person name="Dugan-Rocha S."/>
            <person name="Elkadiri S."/>
            <person name="Gnanaolivu R."/>
            <person name="Hernandez B."/>
            <person name="Skinner E."/>
            <person name="Javaid M."/>
            <person name="Lee S."/>
            <person name="Li M."/>
            <person name="Ming W."/>
            <person name="Munidasa M."/>
            <person name="Muniz J."/>
            <person name="Nguyen L."/>
            <person name="Hughes D."/>
            <person name="Osuji N."/>
            <person name="Pu L.-L."/>
            <person name="Puazo M."/>
            <person name="Qu C."/>
            <person name="Quiroz J."/>
            <person name="Raj R."/>
            <person name="Weissenberger G."/>
            <person name="Xin Y."/>
            <person name="Zou X."/>
            <person name="Han Y."/>
            <person name="Worley K."/>
            <person name="Muzny D."/>
            <person name="Gibbs R."/>
        </authorList>
    </citation>
    <scope>NUCLEOTIDE SEQUENCE</scope>
    <source>
        <strain evidence="1">Sampled in the wild</strain>
    </source>
</reference>
<dbReference type="EMBL" id="KZ308349">
    <property type="protein sequence ID" value="KAG8227925.1"/>
    <property type="molecule type" value="Genomic_DNA"/>
</dbReference>
<evidence type="ECO:0000313" key="2">
    <source>
        <dbReference type="Proteomes" id="UP000792457"/>
    </source>
</evidence>
<organism evidence="1 2">
    <name type="scientific">Ladona fulva</name>
    <name type="common">Scarce chaser dragonfly</name>
    <name type="synonym">Libellula fulva</name>
    <dbReference type="NCBI Taxonomy" id="123851"/>
    <lineage>
        <taxon>Eukaryota</taxon>
        <taxon>Metazoa</taxon>
        <taxon>Ecdysozoa</taxon>
        <taxon>Arthropoda</taxon>
        <taxon>Hexapoda</taxon>
        <taxon>Insecta</taxon>
        <taxon>Pterygota</taxon>
        <taxon>Palaeoptera</taxon>
        <taxon>Odonata</taxon>
        <taxon>Epiprocta</taxon>
        <taxon>Anisoptera</taxon>
        <taxon>Libelluloidea</taxon>
        <taxon>Libellulidae</taxon>
        <taxon>Ladona</taxon>
    </lineage>
</organism>
<dbReference type="Proteomes" id="UP000792457">
    <property type="component" value="Unassembled WGS sequence"/>
</dbReference>
<proteinExistence type="predicted"/>
<keyword evidence="2" id="KW-1185">Reference proteome</keyword>
<sequence>MKYKEFFERYKVLVKTSYVSKGAPRSKDAFLQPYGDSKISMDCESKWQTGCRDILSRVLEMQNIDVLWGKNSLIFKEPLLIKLETKKKEIYKKAASIIQKFWNNYRFSIKRNVMDITYFSNETYCKAKKYNAVSIHPSSQSTHKRNDFRVLYFGDGIISKQEIPKVQVRFYTKYTCIPYSHCFPRILRPKGLCDAF</sequence>
<comment type="caution">
    <text evidence="1">The sequence shown here is derived from an EMBL/GenBank/DDBJ whole genome shotgun (WGS) entry which is preliminary data.</text>
</comment>
<dbReference type="AlphaFoldDB" id="A0A8K0K635"/>
<name>A0A8K0K635_LADFU</name>
<evidence type="ECO:0000313" key="1">
    <source>
        <dbReference type="EMBL" id="KAG8227925.1"/>
    </source>
</evidence>
<accession>A0A8K0K635</accession>